<comment type="function">
    <text evidence="10">Counteracts the antiviral effects of host IFN-alpha/beta and key IFN-inducible proteins involved in viral RNA degradation suxh as host OAS1. Acts as a soluble IFN-alpha receptor and thus inhibits the interaction between host IFN-alpha and its receptor.</text>
</comment>
<evidence type="ECO:0000256" key="2">
    <source>
        <dbReference type="ARBA" id="ARBA00022632"/>
    </source>
</evidence>
<dbReference type="PANTHER" id="PTHR11890">
    <property type="entry name" value="INTERLEUKIN-1 RECEPTOR FAMILY MEMBER"/>
    <property type="match status" value="1"/>
</dbReference>
<keyword evidence="7" id="KW-0393">Immunoglobulin domain</keyword>
<keyword evidence="4" id="KW-1015">Disulfide bond</keyword>
<dbReference type="PANTHER" id="PTHR11890:SF44">
    <property type="entry name" value="X-LINKED INTERLEUKIN-1 RECEPTOR ACCESSORY PROTEIN-LIKE 2"/>
    <property type="match status" value="1"/>
</dbReference>
<proteinExistence type="predicted"/>
<evidence type="ECO:0000256" key="6">
    <source>
        <dbReference type="ARBA" id="ARBA00023258"/>
    </source>
</evidence>
<evidence type="ECO:0000256" key="7">
    <source>
        <dbReference type="ARBA" id="ARBA00023319"/>
    </source>
</evidence>
<dbReference type="Gene3D" id="2.60.40.10">
    <property type="entry name" value="Immunoglobulins"/>
    <property type="match status" value="2"/>
</dbReference>
<feature type="chain" id="PRO_5040171642" description="Soluble interferon alpha/beta receptor OPG204" evidence="12">
    <location>
        <begin position="29"/>
        <end position="445"/>
    </location>
</feature>
<dbReference type="Proteomes" id="UP001154329">
    <property type="component" value="Chromosome 4"/>
</dbReference>
<accession>A0A9P0JKL7</accession>
<evidence type="ECO:0000259" key="13">
    <source>
        <dbReference type="PROSITE" id="PS50835"/>
    </source>
</evidence>
<protein>
    <recommendedName>
        <fullName evidence="9">Soluble interferon alpha/beta receptor OPG204</fullName>
    </recommendedName>
</protein>
<keyword evidence="5" id="KW-0325">Glycoprotein</keyword>
<keyword evidence="6" id="KW-0922">Interferon antiviral system evasion</keyword>
<evidence type="ECO:0000313" key="15">
    <source>
        <dbReference type="Proteomes" id="UP001154329"/>
    </source>
</evidence>
<feature type="signal peptide" evidence="12">
    <location>
        <begin position="1"/>
        <end position="28"/>
    </location>
</feature>
<evidence type="ECO:0000256" key="1">
    <source>
        <dbReference type="ARBA" id="ARBA00022518"/>
    </source>
</evidence>
<dbReference type="EMBL" id="OU899037">
    <property type="protein sequence ID" value="CAH1738005.1"/>
    <property type="molecule type" value="Genomic_DNA"/>
</dbReference>
<evidence type="ECO:0000256" key="8">
    <source>
        <dbReference type="ARBA" id="ARBA00038761"/>
    </source>
</evidence>
<evidence type="ECO:0000256" key="5">
    <source>
        <dbReference type="ARBA" id="ARBA00023180"/>
    </source>
</evidence>
<dbReference type="PROSITE" id="PS50835">
    <property type="entry name" value="IG_LIKE"/>
    <property type="match status" value="2"/>
</dbReference>
<sequence length="445" mass="51629">MSAVGRLLRLPLLRLLLAAASVVRGGSAAYCDENLFPEVDDAQRQYSGVRFTKELSATEYGPLNSFKTLHCCGERYLSLEWFKDNRPYPWPGDVSSFILNPESANQTIYTRSLTSSDHGVYTCQLANQTNIVKHSMKLVTFDVKSYWEDPLPTYEMANVHYAQPGELVRLYCEGFVGKVGLPDAVNTITWKKISEKQTIVSNDKYRIEEVIRENDQVLGAFLFINKIQETDYGQYMCSISNTDDQIVQQFTNITKPVFNYEQSDKKVQRDLKLIIFVMIALISIVWKRWWFYLTYQKLKKKFESDKYALSEKTIYNVIVFYDEANKENAQYLVENMEHRDNYITKKYHIDYDEDLIKTQTDLVKGFDFAVYLLSSDDKITSSLMKKSLQTSFVYNNATPKKFIIDCSNMPMTPTKSWCDRVLADLRSDEHTKQNKNASNKLMRVV</sequence>
<organism evidence="14 15">
    <name type="scientific">Aphis gossypii</name>
    <name type="common">Cotton aphid</name>
    <dbReference type="NCBI Taxonomy" id="80765"/>
    <lineage>
        <taxon>Eukaryota</taxon>
        <taxon>Metazoa</taxon>
        <taxon>Ecdysozoa</taxon>
        <taxon>Arthropoda</taxon>
        <taxon>Hexapoda</taxon>
        <taxon>Insecta</taxon>
        <taxon>Pterygota</taxon>
        <taxon>Neoptera</taxon>
        <taxon>Paraneoptera</taxon>
        <taxon>Hemiptera</taxon>
        <taxon>Sternorrhyncha</taxon>
        <taxon>Aphidomorpha</taxon>
        <taxon>Aphidoidea</taxon>
        <taxon>Aphididae</taxon>
        <taxon>Aphidini</taxon>
        <taxon>Aphis</taxon>
        <taxon>Aphis</taxon>
    </lineage>
</organism>
<dbReference type="InterPro" id="IPR013783">
    <property type="entry name" value="Ig-like_fold"/>
</dbReference>
<dbReference type="AlphaFoldDB" id="A0A9P0JKL7"/>
<evidence type="ECO:0000256" key="11">
    <source>
        <dbReference type="SAM" id="Phobius"/>
    </source>
</evidence>
<reference evidence="14" key="2">
    <citation type="submission" date="2022-10" db="EMBL/GenBank/DDBJ databases">
        <authorList>
            <consortium name="ENA_rothamsted_submissions"/>
            <consortium name="culmorum"/>
            <person name="King R."/>
        </authorList>
    </citation>
    <scope>NUCLEOTIDE SEQUENCE</scope>
</reference>
<name>A0A9P0JKL7_APHGO</name>
<keyword evidence="1" id="KW-0244">Early protein</keyword>
<feature type="domain" description="Ig-like" evidence="13">
    <location>
        <begin position="152"/>
        <end position="254"/>
    </location>
</feature>
<dbReference type="InterPro" id="IPR003599">
    <property type="entry name" value="Ig_sub"/>
</dbReference>
<keyword evidence="2" id="KW-1090">Inhibition of host innate immune response by virus</keyword>
<keyword evidence="11" id="KW-0472">Membrane</keyword>
<evidence type="ECO:0000313" key="14">
    <source>
        <dbReference type="EMBL" id="CAH1738005.1"/>
    </source>
</evidence>
<dbReference type="InterPro" id="IPR007110">
    <property type="entry name" value="Ig-like_dom"/>
</dbReference>
<dbReference type="CDD" id="cd00096">
    <property type="entry name" value="Ig"/>
    <property type="match status" value="1"/>
</dbReference>
<keyword evidence="2" id="KW-0945">Host-virus interaction</keyword>
<dbReference type="InterPro" id="IPR036179">
    <property type="entry name" value="Ig-like_dom_sf"/>
</dbReference>
<keyword evidence="2" id="KW-0899">Viral immunoevasion</keyword>
<dbReference type="SUPFAM" id="SSF48726">
    <property type="entry name" value="Immunoglobulin"/>
    <property type="match status" value="2"/>
</dbReference>
<feature type="domain" description="Ig-like" evidence="13">
    <location>
        <begin position="37"/>
        <end position="139"/>
    </location>
</feature>
<evidence type="ECO:0000256" key="3">
    <source>
        <dbReference type="ARBA" id="ARBA00022830"/>
    </source>
</evidence>
<keyword evidence="11" id="KW-0812">Transmembrane</keyword>
<reference evidence="14" key="1">
    <citation type="submission" date="2022-02" db="EMBL/GenBank/DDBJ databases">
        <authorList>
            <person name="King R."/>
        </authorList>
    </citation>
    <scope>NUCLEOTIDE SEQUENCE</scope>
</reference>
<dbReference type="SMART" id="SM00409">
    <property type="entry name" value="IG"/>
    <property type="match status" value="2"/>
</dbReference>
<comment type="subunit">
    <text evidence="8">Interacts with host IFNA1.</text>
</comment>
<keyword evidence="15" id="KW-1185">Reference proteome</keyword>
<dbReference type="InterPro" id="IPR015621">
    <property type="entry name" value="IL-1_rcpt_fam"/>
</dbReference>
<gene>
    <name evidence="14" type="ORF">APHIGO_LOCUS11426</name>
</gene>
<feature type="transmembrane region" description="Helical" evidence="11">
    <location>
        <begin position="273"/>
        <end position="291"/>
    </location>
</feature>
<evidence type="ECO:0000256" key="12">
    <source>
        <dbReference type="SAM" id="SignalP"/>
    </source>
</evidence>
<keyword evidence="3" id="KW-1114">Inhibition of host interferon signaling pathway by virus</keyword>
<evidence type="ECO:0000256" key="10">
    <source>
        <dbReference type="ARBA" id="ARBA00045444"/>
    </source>
</evidence>
<evidence type="ECO:0000256" key="4">
    <source>
        <dbReference type="ARBA" id="ARBA00023157"/>
    </source>
</evidence>
<dbReference type="GO" id="GO:0039502">
    <property type="term" value="P:symbiont-mediated suppression of host type I interferon-mediated signaling pathway"/>
    <property type="evidence" value="ECO:0007669"/>
    <property type="project" value="UniProtKB-KW"/>
</dbReference>
<keyword evidence="11" id="KW-1133">Transmembrane helix</keyword>
<evidence type="ECO:0000256" key="9">
    <source>
        <dbReference type="ARBA" id="ARBA00041012"/>
    </source>
</evidence>
<keyword evidence="12" id="KW-0732">Signal</keyword>